<evidence type="ECO:0000313" key="3">
    <source>
        <dbReference type="Proteomes" id="UP000245764"/>
    </source>
</evidence>
<evidence type="ECO:0000256" key="1">
    <source>
        <dbReference type="SAM" id="Phobius"/>
    </source>
</evidence>
<feature type="transmembrane region" description="Helical" evidence="1">
    <location>
        <begin position="172"/>
        <end position="193"/>
    </location>
</feature>
<organism evidence="2 3">
    <name type="scientific">Zymoseptoria tritici ST99CH_1E4</name>
    <dbReference type="NCBI Taxonomy" id="1276532"/>
    <lineage>
        <taxon>Eukaryota</taxon>
        <taxon>Fungi</taxon>
        <taxon>Dikarya</taxon>
        <taxon>Ascomycota</taxon>
        <taxon>Pezizomycotina</taxon>
        <taxon>Dothideomycetes</taxon>
        <taxon>Dothideomycetidae</taxon>
        <taxon>Mycosphaerellales</taxon>
        <taxon>Mycosphaerellaceae</taxon>
        <taxon>Zymoseptoria</taxon>
    </lineage>
</organism>
<reference evidence="3" key="1">
    <citation type="submission" date="2017-05" db="EMBL/GenBank/DDBJ databases">
        <authorList>
            <person name="Song R."/>
            <person name="Chenine A.L."/>
            <person name="Ruprecht R.M."/>
        </authorList>
    </citation>
    <scope>NUCLEOTIDE SEQUENCE [LARGE SCALE GENOMIC DNA]</scope>
</reference>
<evidence type="ECO:0000313" key="2">
    <source>
        <dbReference type="EMBL" id="SMR58235.1"/>
    </source>
</evidence>
<name>A0A2H1GXC5_ZYMTR</name>
<gene>
    <name evidence="2" type="ORF">ZT1E4_G8970</name>
</gene>
<proteinExistence type="predicted"/>
<accession>A0A2H1GXC5</accession>
<dbReference type="EMBL" id="LT854261">
    <property type="protein sequence ID" value="SMR58235.1"/>
    <property type="molecule type" value="Genomic_DNA"/>
</dbReference>
<dbReference type="Proteomes" id="UP000245764">
    <property type="component" value="Chromosome 9"/>
</dbReference>
<keyword evidence="1" id="KW-0472">Membrane</keyword>
<sequence length="265" mass="29522">MAVTKSQALAKEKQEEQPDGVASWTIGSTGIFLGWIVVFSIEYVFRTAYFIVRDRSRDGTIPLQAQCFSDQGCNYEDWMVRVVTAMIATWYLCALSEAPLPAQTYEGKAESLALDAAEACGRQDYGSSYKDEVDDEASTSHSGRMSNVEAALRSASSVKPEQIRDPKVHRTMFLTVVLSSFWGTYIPFVYFRIRNYYRGTPVGNARLEIQCMHEGCWYEDLMVMTAMSALVVGFIVVVRNEQFPAPTLAGGEERLESGGTSTMNV</sequence>
<feature type="transmembrane region" description="Helical" evidence="1">
    <location>
        <begin position="21"/>
        <end position="45"/>
    </location>
</feature>
<keyword evidence="1" id="KW-0812">Transmembrane</keyword>
<protein>
    <submittedName>
        <fullName evidence="2">Uncharacterized protein</fullName>
    </submittedName>
</protein>
<feature type="transmembrane region" description="Helical" evidence="1">
    <location>
        <begin position="221"/>
        <end position="238"/>
    </location>
</feature>
<keyword evidence="1" id="KW-1133">Transmembrane helix</keyword>
<dbReference type="AlphaFoldDB" id="A0A2H1GXC5"/>